<evidence type="ECO:0000256" key="1">
    <source>
        <dbReference type="ARBA" id="ARBA00022598"/>
    </source>
</evidence>
<dbReference type="NCBIfam" id="TIGR03909">
    <property type="entry name" value="pyrrolys_PylC"/>
    <property type="match status" value="1"/>
</dbReference>
<organism evidence="5">
    <name type="scientific">marine sediment metagenome</name>
    <dbReference type="NCBI Taxonomy" id="412755"/>
    <lineage>
        <taxon>unclassified sequences</taxon>
        <taxon>metagenomes</taxon>
        <taxon>ecological metagenomes</taxon>
    </lineage>
</organism>
<evidence type="ECO:0000256" key="3">
    <source>
        <dbReference type="ARBA" id="ARBA00022840"/>
    </source>
</evidence>
<dbReference type="InterPro" id="IPR023890">
    <property type="entry name" value="Pyrrolys_PylC"/>
</dbReference>
<evidence type="ECO:0000256" key="2">
    <source>
        <dbReference type="ARBA" id="ARBA00022741"/>
    </source>
</evidence>
<feature type="non-terminal residue" evidence="5">
    <location>
        <position position="342"/>
    </location>
</feature>
<keyword evidence="3" id="KW-0067">ATP-binding</keyword>
<dbReference type="GO" id="GO:0071524">
    <property type="term" value="P:pyrrolysine biosynthetic process"/>
    <property type="evidence" value="ECO:0007669"/>
    <property type="project" value="InterPro"/>
</dbReference>
<comment type="caution">
    <text evidence="5">The sequence shown here is derived from an EMBL/GenBank/DDBJ whole genome shotgun (WGS) entry which is preliminary data.</text>
</comment>
<protein>
    <recommendedName>
        <fullName evidence="4">ATP-grasp domain-containing protein</fullName>
    </recommendedName>
</protein>
<dbReference type="GO" id="GO:0005829">
    <property type="term" value="C:cytosol"/>
    <property type="evidence" value="ECO:0007669"/>
    <property type="project" value="TreeGrafter"/>
</dbReference>
<dbReference type="GO" id="GO:0016874">
    <property type="term" value="F:ligase activity"/>
    <property type="evidence" value="ECO:0007669"/>
    <property type="project" value="UniProtKB-KW"/>
</dbReference>
<keyword evidence="1" id="KW-0436">Ligase</keyword>
<evidence type="ECO:0000313" key="5">
    <source>
        <dbReference type="EMBL" id="KKL14049.1"/>
    </source>
</evidence>
<sequence length="342" mass="37502">MLVAVVGGKLQGIEAAYLAHKAGWGVKVIDKDSGVPASGLGDLFFQLDVTAEQALTPVLNDVDLVIPALEDDEALRCLDRWTRTRNIPFAFDSAAYSISSSKLASEQIFSRLDVVTPRSWPGCRFPVVAKPSDGSGSDGVQIFDRPDSVKRHLDGSTRDWIIQEFIDGPSYSLEIIGNPGNYTPVQVTDLGMDSQYDCKRVIAPTDLSDHLILDFETLAISLAEALELKGLMDVEVILHDNRLRVLEIDARLPSQTPTAVYWSTGQNLVQMLGQIFLSIPKTGEGNRQPPRGVVYEHIHVTPCLLEVVGEHIMSNSGALHVCQDFFGADEAITNYAPGREEW</sequence>
<feature type="domain" description="ATP-grasp" evidence="4">
    <location>
        <begin position="79"/>
        <end position="277"/>
    </location>
</feature>
<accession>A0A0F9AWS7</accession>
<dbReference type="Pfam" id="PF02655">
    <property type="entry name" value="ATP-grasp_3"/>
    <property type="match status" value="1"/>
</dbReference>
<keyword evidence="2" id="KW-0547">Nucleotide-binding</keyword>
<dbReference type="SUPFAM" id="SSF56059">
    <property type="entry name" value="Glutathione synthetase ATP-binding domain-like"/>
    <property type="match status" value="1"/>
</dbReference>
<dbReference type="InterPro" id="IPR003806">
    <property type="entry name" value="ATP-grasp_PylC-type"/>
</dbReference>
<dbReference type="InterPro" id="IPR011761">
    <property type="entry name" value="ATP-grasp"/>
</dbReference>
<evidence type="ECO:0000259" key="4">
    <source>
        <dbReference type="PROSITE" id="PS50975"/>
    </source>
</evidence>
<reference evidence="5" key="1">
    <citation type="journal article" date="2015" name="Nature">
        <title>Complex archaea that bridge the gap between prokaryotes and eukaryotes.</title>
        <authorList>
            <person name="Spang A."/>
            <person name="Saw J.H."/>
            <person name="Jorgensen S.L."/>
            <person name="Zaremba-Niedzwiedzka K."/>
            <person name="Martijn J."/>
            <person name="Lind A.E."/>
            <person name="van Eijk R."/>
            <person name="Schleper C."/>
            <person name="Guy L."/>
            <person name="Ettema T.J."/>
        </authorList>
    </citation>
    <scope>NUCLEOTIDE SEQUENCE</scope>
</reference>
<dbReference type="Gene3D" id="3.30.470.20">
    <property type="entry name" value="ATP-grasp fold, B domain"/>
    <property type="match status" value="1"/>
</dbReference>
<dbReference type="EMBL" id="LAZR01040616">
    <property type="protein sequence ID" value="KKL14049.1"/>
    <property type="molecule type" value="Genomic_DNA"/>
</dbReference>
<dbReference type="GO" id="GO:0046872">
    <property type="term" value="F:metal ion binding"/>
    <property type="evidence" value="ECO:0007669"/>
    <property type="project" value="InterPro"/>
</dbReference>
<name>A0A0F9AWS7_9ZZZZ</name>
<proteinExistence type="predicted"/>
<dbReference type="GO" id="GO:0005524">
    <property type="term" value="F:ATP binding"/>
    <property type="evidence" value="ECO:0007669"/>
    <property type="project" value="UniProtKB-KW"/>
</dbReference>
<dbReference type="PANTHER" id="PTHR43055:SF1">
    <property type="entry name" value="FORMATE-DEPENDENT PHOSPHORIBOSYLGLYCINAMIDE FORMYLTRANSFERASE"/>
    <property type="match status" value="1"/>
</dbReference>
<dbReference type="Gene3D" id="3.40.50.720">
    <property type="entry name" value="NAD(P)-binding Rossmann-like Domain"/>
    <property type="match status" value="1"/>
</dbReference>
<dbReference type="PANTHER" id="PTHR43055">
    <property type="entry name" value="FORMATE-DEPENDENT PHOSPHORIBOSYLGLYCINAMIDE FORMYLTRANSFERASE"/>
    <property type="match status" value="1"/>
</dbReference>
<dbReference type="AlphaFoldDB" id="A0A0F9AWS7"/>
<gene>
    <name evidence="5" type="ORF">LCGC14_2519640</name>
</gene>
<dbReference type="PROSITE" id="PS50975">
    <property type="entry name" value="ATP_GRASP"/>
    <property type="match status" value="1"/>
</dbReference>